<dbReference type="AlphaFoldDB" id="A0A975JVC5"/>
<dbReference type="EMBL" id="CP046600">
    <property type="protein sequence ID" value="QUR65809.1"/>
    <property type="molecule type" value="Genomic_DNA"/>
</dbReference>
<evidence type="ECO:0000313" key="2">
    <source>
        <dbReference type="EMBL" id="QUR65809.1"/>
    </source>
</evidence>
<proteinExistence type="predicted"/>
<protein>
    <submittedName>
        <fullName evidence="2">Competence protein TfoX</fullName>
    </submittedName>
</protein>
<dbReference type="Proteomes" id="UP000682202">
    <property type="component" value="Chromosome"/>
</dbReference>
<evidence type="ECO:0000259" key="1">
    <source>
        <dbReference type="Pfam" id="PF04993"/>
    </source>
</evidence>
<sequence>MGDKGAKLTPAATQEADALLADLAPLNEPLHHRKMFGGYGIFADDTMFGLVDSTGRPHLKVDETTQPEYEAAGATRHGRMPYWSIPSQVRADEAALIQWARRAVSAARRARQ</sequence>
<dbReference type="SUPFAM" id="SSF159894">
    <property type="entry name" value="YgaC/TfoX-N like"/>
    <property type="match status" value="1"/>
</dbReference>
<organism evidence="2 3">
    <name type="scientific">Mycobacterium spongiae</name>
    <dbReference type="NCBI Taxonomy" id="886343"/>
    <lineage>
        <taxon>Bacteria</taxon>
        <taxon>Bacillati</taxon>
        <taxon>Actinomycetota</taxon>
        <taxon>Actinomycetes</taxon>
        <taxon>Mycobacteriales</taxon>
        <taxon>Mycobacteriaceae</taxon>
        <taxon>Mycobacterium</taxon>
    </lineage>
</organism>
<accession>A0A975JVC5</accession>
<dbReference type="InterPro" id="IPR007076">
    <property type="entry name" value="TfoX_N"/>
</dbReference>
<dbReference type="Gene3D" id="3.30.1460.30">
    <property type="entry name" value="YgaC/TfoX-N like chaperone"/>
    <property type="match status" value="1"/>
</dbReference>
<dbReference type="RefSeq" id="WP_211697214.1">
    <property type="nucleotide sequence ID" value="NZ_CP046600.1"/>
</dbReference>
<reference evidence="2" key="1">
    <citation type="submission" date="2019-12" db="EMBL/GenBank/DDBJ databases">
        <title>Mycobacterium spongiae sp. nov.</title>
        <authorList>
            <person name="Stinear T."/>
        </authorList>
    </citation>
    <scope>NUCLEOTIDE SEQUENCE</scope>
    <source>
        <strain evidence="2">FSD4b-SM</strain>
    </source>
</reference>
<feature type="domain" description="TfoX N-terminal" evidence="1">
    <location>
        <begin position="23"/>
        <end position="107"/>
    </location>
</feature>
<dbReference type="Pfam" id="PF04993">
    <property type="entry name" value="TfoX_N"/>
    <property type="match status" value="1"/>
</dbReference>
<keyword evidence="3" id="KW-1185">Reference proteome</keyword>
<evidence type="ECO:0000313" key="3">
    <source>
        <dbReference type="Proteomes" id="UP000682202"/>
    </source>
</evidence>
<dbReference type="KEGG" id="mspg:F6B93_00815"/>
<gene>
    <name evidence="2" type="ORF">F6B93_00815</name>
</gene>
<name>A0A975JVC5_9MYCO</name>